<name>A0A502EHQ1_9MYCO</name>
<proteinExistence type="predicted"/>
<sequence>MVRCPESLRSPPPAGTIADLLDEGAACRPDRPLLLDVSGATLTLSEVAALSTAATRWLWDVGVRPGMTVAWQLPSDVKAAVVMLALARTPVVQAPVLHLYRAREVRTAIEVAGADILLVDESTVANTPAGVRTVIVPADIVEQLQTSMRSPHPELARPPTATEASWVYFTSGTTGRPKGVRHTDATLLSAARGYVAHIGLGSHPREVGNIAFPIAHVGGMVYLAAALLGDFPVLLVPKVTADDLPRLIAEHCVTVSGASTALYQMLLAAQMASPTTELLMPSLRMLIGGGAPCPPQVHRRVRQHLKIPIVHAYGMTEAPTICVSESTDTDEQLAQTTGRPIPGSEVRIGASGEIELRGDNLTPGYLNSAQWEHAVTSDGWFRSGDRGHLRADGRIVVTGRTKDLIIRKGENIAPDEIESELLAHPLVDQIAVLGQPDDLRGELVCAVVRRSQRHRDVTLDELCTFLDGRGLMKQKWPERLVVVDDFPLTGLGKVAKSELARRIAGGTR</sequence>
<dbReference type="Gene3D" id="3.40.50.12780">
    <property type="entry name" value="N-terminal domain of ligase-like"/>
    <property type="match status" value="1"/>
</dbReference>
<dbReference type="AlphaFoldDB" id="A0A502EHQ1"/>
<dbReference type="Pfam" id="PF13193">
    <property type="entry name" value="AMP-binding_C"/>
    <property type="match status" value="1"/>
</dbReference>
<dbReference type="InterPro" id="IPR000873">
    <property type="entry name" value="AMP-dep_synth/lig_dom"/>
</dbReference>
<dbReference type="PANTHER" id="PTHR43201">
    <property type="entry name" value="ACYL-COA SYNTHETASE"/>
    <property type="match status" value="1"/>
</dbReference>
<dbReference type="GO" id="GO:0006631">
    <property type="term" value="P:fatty acid metabolic process"/>
    <property type="evidence" value="ECO:0007669"/>
    <property type="project" value="TreeGrafter"/>
</dbReference>
<dbReference type="InterPro" id="IPR020845">
    <property type="entry name" value="AMP-binding_CS"/>
</dbReference>
<gene>
    <name evidence="3" type="ORF">EAH80_01150</name>
</gene>
<organism evidence="3 4">
    <name type="scientific">Mycolicibacterium hodleri</name>
    <dbReference type="NCBI Taxonomy" id="49897"/>
    <lineage>
        <taxon>Bacteria</taxon>
        <taxon>Bacillati</taxon>
        <taxon>Actinomycetota</taxon>
        <taxon>Actinomycetes</taxon>
        <taxon>Mycobacteriales</taxon>
        <taxon>Mycobacteriaceae</taxon>
        <taxon>Mycolicibacterium</taxon>
    </lineage>
</organism>
<keyword evidence="3" id="KW-0436">Ligase</keyword>
<dbReference type="Proteomes" id="UP000320095">
    <property type="component" value="Unassembled WGS sequence"/>
</dbReference>
<dbReference type="RefSeq" id="WP_140688572.1">
    <property type="nucleotide sequence ID" value="NZ_RCZG01000001.1"/>
</dbReference>
<dbReference type="InterPro" id="IPR042099">
    <property type="entry name" value="ANL_N_sf"/>
</dbReference>
<comment type="caution">
    <text evidence="3">The sequence shown here is derived from an EMBL/GenBank/DDBJ whole genome shotgun (WGS) entry which is preliminary data.</text>
</comment>
<reference evidence="3 4" key="1">
    <citation type="journal article" date="2019" name="Environ. Microbiol.">
        <title>Species interactions and distinct microbial communities in high Arctic permafrost affected cryosols are associated with the CH4 and CO2 gas fluxes.</title>
        <authorList>
            <person name="Altshuler I."/>
            <person name="Hamel J."/>
            <person name="Turney S."/>
            <person name="Magnuson E."/>
            <person name="Levesque R."/>
            <person name="Greer C."/>
            <person name="Whyte L.G."/>
        </authorList>
    </citation>
    <scope>NUCLEOTIDE SEQUENCE [LARGE SCALE GENOMIC DNA]</scope>
    <source>
        <strain evidence="3 4">S5.20</strain>
    </source>
</reference>
<dbReference type="GO" id="GO:0031956">
    <property type="term" value="F:medium-chain fatty acid-CoA ligase activity"/>
    <property type="evidence" value="ECO:0007669"/>
    <property type="project" value="TreeGrafter"/>
</dbReference>
<dbReference type="PANTHER" id="PTHR43201:SF32">
    <property type="entry name" value="2-SUCCINYLBENZOATE--COA LIGASE, CHLOROPLASTIC_PEROXISOMAL"/>
    <property type="match status" value="1"/>
</dbReference>
<dbReference type="InterPro" id="IPR045851">
    <property type="entry name" value="AMP-bd_C_sf"/>
</dbReference>
<evidence type="ECO:0000259" key="1">
    <source>
        <dbReference type="Pfam" id="PF00501"/>
    </source>
</evidence>
<dbReference type="OrthoDB" id="9803968at2"/>
<feature type="domain" description="AMP-binding enzyme C-terminal" evidence="2">
    <location>
        <begin position="416"/>
        <end position="493"/>
    </location>
</feature>
<accession>A0A502EHQ1</accession>
<evidence type="ECO:0000313" key="3">
    <source>
        <dbReference type="EMBL" id="TPG36599.1"/>
    </source>
</evidence>
<protein>
    <submittedName>
        <fullName evidence="3">Cyclohex-1-ene-1-carboxylate:CoA ligase</fullName>
    </submittedName>
</protein>
<dbReference type="Pfam" id="PF00501">
    <property type="entry name" value="AMP-binding"/>
    <property type="match status" value="1"/>
</dbReference>
<dbReference type="Gene3D" id="3.30.300.30">
    <property type="match status" value="1"/>
</dbReference>
<dbReference type="InterPro" id="IPR025110">
    <property type="entry name" value="AMP-bd_C"/>
</dbReference>
<keyword evidence="4" id="KW-1185">Reference proteome</keyword>
<dbReference type="EMBL" id="RCZG01000001">
    <property type="protein sequence ID" value="TPG36599.1"/>
    <property type="molecule type" value="Genomic_DNA"/>
</dbReference>
<dbReference type="SUPFAM" id="SSF56801">
    <property type="entry name" value="Acetyl-CoA synthetase-like"/>
    <property type="match status" value="1"/>
</dbReference>
<evidence type="ECO:0000313" key="4">
    <source>
        <dbReference type="Proteomes" id="UP000320095"/>
    </source>
</evidence>
<evidence type="ECO:0000259" key="2">
    <source>
        <dbReference type="Pfam" id="PF13193"/>
    </source>
</evidence>
<feature type="domain" description="AMP-dependent synthetase/ligase" evidence="1">
    <location>
        <begin position="22"/>
        <end position="366"/>
    </location>
</feature>
<dbReference type="PROSITE" id="PS00455">
    <property type="entry name" value="AMP_BINDING"/>
    <property type="match status" value="1"/>
</dbReference>